<feature type="transmembrane region" description="Helical" evidence="6">
    <location>
        <begin position="168"/>
        <end position="188"/>
    </location>
</feature>
<keyword evidence="3 6" id="KW-0812">Transmembrane</keyword>
<evidence type="ECO:0000256" key="3">
    <source>
        <dbReference type="ARBA" id="ARBA00022692"/>
    </source>
</evidence>
<evidence type="ECO:0000256" key="6">
    <source>
        <dbReference type="SAM" id="Phobius"/>
    </source>
</evidence>
<evidence type="ECO:0000256" key="5">
    <source>
        <dbReference type="ARBA" id="ARBA00023136"/>
    </source>
</evidence>
<protein>
    <submittedName>
        <fullName evidence="7">MFS transporter</fullName>
    </submittedName>
</protein>
<dbReference type="Gene3D" id="1.20.1250.20">
    <property type="entry name" value="MFS general substrate transporter like domains"/>
    <property type="match status" value="1"/>
</dbReference>
<evidence type="ECO:0000313" key="8">
    <source>
        <dbReference type="Proteomes" id="UP000283633"/>
    </source>
</evidence>
<feature type="transmembrane region" description="Helical" evidence="6">
    <location>
        <begin position="220"/>
        <end position="240"/>
    </location>
</feature>
<feature type="transmembrane region" description="Helical" evidence="6">
    <location>
        <begin position="381"/>
        <end position="402"/>
    </location>
</feature>
<sequence length="408" mass="44175">MFMILKNKTLQTLAGANLFATLGISLFNIILLTYAKNFPHPHWFVSVVSIATILPNVFGSYTGRLADRTPQKQRWLITTKLVQAALYLCLAQIIDQQTVVVFYVVVGINVISDVLGNYGGNLLNVIIQKRVDSTQRQQVLGFNQSVGTLMEPLGQAIGVGLLAQTHNYALAGVFNALAFLLSALCLFVGRTTIQTSVTVNPKIDERRVWQTLRSVIEQTMGLSAFSFLGILMLLNISSMGFDGILNLVFLDQANQLPVPYAVAILLTNVTFVVGNVLGAMTKHTWFDHLNMVQLLTLSIVTTILDFSLLLVAPRLSLILGCVLITAFTDGKLNPVAFSLLMDGVDTSLTGTLLGTVSAIVTLATPVGSTGLMLLYNLSGANVAFSCAIAIAAGTLVWTRFAYHYTSTH</sequence>
<dbReference type="InterPro" id="IPR011701">
    <property type="entry name" value="MFS"/>
</dbReference>
<comment type="subcellular location">
    <subcellularLocation>
        <location evidence="1">Cell membrane</location>
        <topology evidence="1">Multi-pass membrane protein</topology>
    </subcellularLocation>
</comment>
<comment type="caution">
    <text evidence="7">The sequence shown here is derived from an EMBL/GenBank/DDBJ whole genome shotgun (WGS) entry which is preliminary data.</text>
</comment>
<dbReference type="Proteomes" id="UP000283633">
    <property type="component" value="Unassembled WGS sequence"/>
</dbReference>
<accession>A0A3R8KM13</accession>
<dbReference type="GO" id="GO:0022857">
    <property type="term" value="F:transmembrane transporter activity"/>
    <property type="evidence" value="ECO:0007669"/>
    <property type="project" value="InterPro"/>
</dbReference>
<feature type="transmembrane region" description="Helical" evidence="6">
    <location>
        <begin position="12"/>
        <end position="35"/>
    </location>
</feature>
<dbReference type="InterPro" id="IPR036259">
    <property type="entry name" value="MFS_trans_sf"/>
</dbReference>
<evidence type="ECO:0000256" key="4">
    <source>
        <dbReference type="ARBA" id="ARBA00022989"/>
    </source>
</evidence>
<dbReference type="PANTHER" id="PTHR23513">
    <property type="entry name" value="INTEGRAL MEMBRANE EFFLUX PROTEIN-RELATED"/>
    <property type="match status" value="1"/>
</dbReference>
<keyword evidence="2" id="KW-1003">Cell membrane</keyword>
<evidence type="ECO:0000256" key="1">
    <source>
        <dbReference type="ARBA" id="ARBA00004651"/>
    </source>
</evidence>
<feature type="transmembrane region" description="Helical" evidence="6">
    <location>
        <begin position="75"/>
        <end position="94"/>
    </location>
</feature>
<feature type="transmembrane region" description="Helical" evidence="6">
    <location>
        <begin position="352"/>
        <end position="375"/>
    </location>
</feature>
<feature type="transmembrane region" description="Helical" evidence="6">
    <location>
        <begin position="100"/>
        <end position="127"/>
    </location>
</feature>
<feature type="transmembrane region" description="Helical" evidence="6">
    <location>
        <begin position="260"/>
        <end position="280"/>
    </location>
</feature>
<name>A0A3R8KM13_9LACO</name>
<keyword evidence="5 6" id="KW-0472">Membrane</keyword>
<dbReference type="EMBL" id="QWZQ01000013">
    <property type="protein sequence ID" value="RRK10826.1"/>
    <property type="molecule type" value="Genomic_DNA"/>
</dbReference>
<dbReference type="PANTHER" id="PTHR23513:SF6">
    <property type="entry name" value="MAJOR FACILITATOR SUPERFAMILY ASSOCIATED DOMAIN-CONTAINING PROTEIN"/>
    <property type="match status" value="1"/>
</dbReference>
<organism evidence="7 8">
    <name type="scientific">Lactiplantibacillus garii</name>
    <dbReference type="NCBI Taxonomy" id="2306423"/>
    <lineage>
        <taxon>Bacteria</taxon>
        <taxon>Bacillati</taxon>
        <taxon>Bacillota</taxon>
        <taxon>Bacilli</taxon>
        <taxon>Lactobacillales</taxon>
        <taxon>Lactobacillaceae</taxon>
        <taxon>Lactiplantibacillus</taxon>
    </lineage>
</organism>
<evidence type="ECO:0000313" key="7">
    <source>
        <dbReference type="EMBL" id="RRK10826.1"/>
    </source>
</evidence>
<keyword evidence="4 6" id="KW-1133">Transmembrane helix</keyword>
<evidence type="ECO:0000256" key="2">
    <source>
        <dbReference type="ARBA" id="ARBA00022475"/>
    </source>
</evidence>
<proteinExistence type="predicted"/>
<dbReference type="SUPFAM" id="SSF103473">
    <property type="entry name" value="MFS general substrate transporter"/>
    <property type="match status" value="1"/>
</dbReference>
<dbReference type="AlphaFoldDB" id="A0A3R8KM13"/>
<feature type="transmembrane region" description="Helical" evidence="6">
    <location>
        <begin position="317"/>
        <end position="340"/>
    </location>
</feature>
<gene>
    <name evidence="7" type="ORF">D1831_05185</name>
</gene>
<reference evidence="7 8" key="1">
    <citation type="submission" date="2018-08" db="EMBL/GenBank/DDBJ databases">
        <title>Genome Lactobacillus garii FI11369.</title>
        <authorList>
            <person name="Diaz M."/>
            <person name="Narbad A."/>
        </authorList>
    </citation>
    <scope>NUCLEOTIDE SEQUENCE [LARGE SCALE GENOMIC DNA]</scope>
    <source>
        <strain evidence="7 8">FI11369</strain>
    </source>
</reference>
<feature type="transmembrane region" description="Helical" evidence="6">
    <location>
        <begin position="292"/>
        <end position="311"/>
    </location>
</feature>
<dbReference type="GO" id="GO:0005886">
    <property type="term" value="C:plasma membrane"/>
    <property type="evidence" value="ECO:0007669"/>
    <property type="project" value="UniProtKB-SubCell"/>
</dbReference>
<feature type="transmembrane region" description="Helical" evidence="6">
    <location>
        <begin position="41"/>
        <end position="63"/>
    </location>
</feature>
<keyword evidence="8" id="KW-1185">Reference proteome</keyword>
<dbReference type="OrthoDB" id="2293709at2"/>
<dbReference type="Pfam" id="PF07690">
    <property type="entry name" value="MFS_1"/>
    <property type="match status" value="1"/>
</dbReference>